<comment type="caution">
    <text evidence="1">The sequence shown here is derived from an EMBL/GenBank/DDBJ whole genome shotgun (WGS) entry which is preliminary data.</text>
</comment>
<organism evidence="1">
    <name type="scientific">marine sediment metagenome</name>
    <dbReference type="NCBI Taxonomy" id="412755"/>
    <lineage>
        <taxon>unclassified sequences</taxon>
        <taxon>metagenomes</taxon>
        <taxon>ecological metagenomes</taxon>
    </lineage>
</organism>
<dbReference type="EMBL" id="BARS01023179">
    <property type="protein sequence ID" value="GAG08540.1"/>
    <property type="molecule type" value="Genomic_DNA"/>
</dbReference>
<dbReference type="AlphaFoldDB" id="X0US63"/>
<gene>
    <name evidence="1" type="ORF">S01H1_36937</name>
</gene>
<proteinExistence type="predicted"/>
<sequence length="82" mass="9737">MNLQLDENQQFIFDQIKYGLANKPSAEPITDVDIERLSWPANNYSNLPSQEWNEWSRKIHWALQYAFIHDTSRLKNKEGLMV</sequence>
<reference evidence="1" key="1">
    <citation type="journal article" date="2014" name="Front. Microbiol.">
        <title>High frequency of phylogenetically diverse reductive dehalogenase-homologous genes in deep subseafloor sedimentary metagenomes.</title>
        <authorList>
            <person name="Kawai M."/>
            <person name="Futagami T."/>
            <person name="Toyoda A."/>
            <person name="Takaki Y."/>
            <person name="Nishi S."/>
            <person name="Hori S."/>
            <person name="Arai W."/>
            <person name="Tsubouchi T."/>
            <person name="Morono Y."/>
            <person name="Uchiyama I."/>
            <person name="Ito T."/>
            <person name="Fujiyama A."/>
            <person name="Inagaki F."/>
            <person name="Takami H."/>
        </authorList>
    </citation>
    <scope>NUCLEOTIDE SEQUENCE</scope>
    <source>
        <strain evidence="1">Expedition CK06-06</strain>
    </source>
</reference>
<name>X0US63_9ZZZZ</name>
<protein>
    <submittedName>
        <fullName evidence="1">Uncharacterized protein</fullName>
    </submittedName>
</protein>
<evidence type="ECO:0000313" key="1">
    <source>
        <dbReference type="EMBL" id="GAG08540.1"/>
    </source>
</evidence>
<accession>X0US63</accession>